<dbReference type="EMBL" id="BKCJ010007928">
    <property type="protein sequence ID" value="GEU79703.1"/>
    <property type="molecule type" value="Genomic_DNA"/>
</dbReference>
<comment type="caution">
    <text evidence="1">The sequence shown here is derived from an EMBL/GenBank/DDBJ whole genome shotgun (WGS) entry which is preliminary data.</text>
</comment>
<organism evidence="1">
    <name type="scientific">Tanacetum cinerariifolium</name>
    <name type="common">Dalmatian daisy</name>
    <name type="synonym">Chrysanthemum cinerariifolium</name>
    <dbReference type="NCBI Taxonomy" id="118510"/>
    <lineage>
        <taxon>Eukaryota</taxon>
        <taxon>Viridiplantae</taxon>
        <taxon>Streptophyta</taxon>
        <taxon>Embryophyta</taxon>
        <taxon>Tracheophyta</taxon>
        <taxon>Spermatophyta</taxon>
        <taxon>Magnoliopsida</taxon>
        <taxon>eudicotyledons</taxon>
        <taxon>Gunneridae</taxon>
        <taxon>Pentapetalae</taxon>
        <taxon>asterids</taxon>
        <taxon>campanulids</taxon>
        <taxon>Asterales</taxon>
        <taxon>Asteraceae</taxon>
        <taxon>Asteroideae</taxon>
        <taxon>Anthemideae</taxon>
        <taxon>Anthemidinae</taxon>
        <taxon>Tanacetum</taxon>
    </lineage>
</organism>
<protein>
    <recommendedName>
        <fullName evidence="2">Zinc finger, CCHC-type</fullName>
    </recommendedName>
</protein>
<gene>
    <name evidence="1" type="ORF">Tci_051681</name>
</gene>
<evidence type="ECO:0000313" key="1">
    <source>
        <dbReference type="EMBL" id="GEU79703.1"/>
    </source>
</evidence>
<reference evidence="1" key="1">
    <citation type="journal article" date="2019" name="Sci. Rep.">
        <title>Draft genome of Tanacetum cinerariifolium, the natural source of mosquito coil.</title>
        <authorList>
            <person name="Yamashiro T."/>
            <person name="Shiraishi A."/>
            <person name="Satake H."/>
            <person name="Nakayama K."/>
        </authorList>
    </citation>
    <scope>NUCLEOTIDE SEQUENCE</scope>
</reference>
<name>A0A6L2N0W4_TANCI</name>
<evidence type="ECO:0008006" key="2">
    <source>
        <dbReference type="Google" id="ProtNLM"/>
    </source>
</evidence>
<sequence>MVHSENNTLSSAFKTFFERETLTGLNFNEWYRSLRIVLRVADTFDYLYKLCPDQPADTATGAEKTAFRAEYKKHNDASRKPVSEHVLEMKGLMDQLHTLGKPYDNDMAVNLINKSLNKDFGDFVNFRGCVDSGNVGLFFFDFQTPLYDRYILCAVVGTTRKAMDLLTERKEEVKKLSETIKGTKNFVDEEFHLVFKTSGHGATKENHLLNYGAYLSNTVDNLYLVLMTKSDADASMLLDDLALRDKQEFESDLKGDLHAGAIVDYSLLWSCYWIVGSVIEW</sequence>
<dbReference type="AlphaFoldDB" id="A0A6L2N0W4"/>
<proteinExistence type="predicted"/>
<accession>A0A6L2N0W4</accession>